<dbReference type="Pfam" id="PF10377">
    <property type="entry name" value="ATG11"/>
    <property type="match status" value="1"/>
</dbReference>
<dbReference type="EMBL" id="KZ859128">
    <property type="protein sequence ID" value="RDW22975.1"/>
    <property type="molecule type" value="Genomic_DNA"/>
</dbReference>
<evidence type="ECO:0000259" key="10">
    <source>
        <dbReference type="Pfam" id="PF04108"/>
    </source>
</evidence>
<dbReference type="GO" id="GO:0015031">
    <property type="term" value="P:protein transport"/>
    <property type="evidence" value="ECO:0007669"/>
    <property type="project" value="UniProtKB-KW"/>
</dbReference>
<feature type="compositionally biased region" description="Polar residues" evidence="9">
    <location>
        <begin position="538"/>
        <end position="551"/>
    </location>
</feature>
<dbReference type="AlphaFoldDB" id="A0A371BY16"/>
<proteinExistence type="inferred from homology"/>
<dbReference type="GO" id="GO:1903599">
    <property type="term" value="P:positive regulation of autophagy of mitochondrion"/>
    <property type="evidence" value="ECO:0007669"/>
    <property type="project" value="UniProtKB-UniRule"/>
</dbReference>
<dbReference type="GO" id="GO:0000045">
    <property type="term" value="P:autophagosome assembly"/>
    <property type="evidence" value="ECO:0007669"/>
    <property type="project" value="UniProtKB-UniRule"/>
</dbReference>
<dbReference type="OrthoDB" id="447953at2759"/>
<dbReference type="VEuPathDB" id="FungiDB:YALI0_B04598g"/>
<dbReference type="InterPro" id="IPR045326">
    <property type="entry name" value="ATG17-like_dom"/>
</dbReference>
<feature type="domain" description="Autophagy protein ATG17-like" evidence="10">
    <location>
        <begin position="89"/>
        <end position="368"/>
    </location>
</feature>
<dbReference type="GO" id="GO:0034727">
    <property type="term" value="P:piecemeal microautophagy of the nucleus"/>
    <property type="evidence" value="ECO:0007669"/>
    <property type="project" value="TreeGrafter"/>
</dbReference>
<evidence type="ECO:0000256" key="6">
    <source>
        <dbReference type="ARBA" id="ARBA00023054"/>
    </source>
</evidence>
<reference evidence="12 13" key="1">
    <citation type="submission" date="2018-07" db="EMBL/GenBank/DDBJ databases">
        <title>Draft Genome Assemblies for Five Robust Yarrowia lipolytica Strains Exhibiting High Lipid Production and Pentose Sugar Utilization and Sugar Alcohol Secretion from Undetoxified Lignocellulosic Biomass Hydrolysates.</title>
        <authorList>
            <consortium name="DOE Joint Genome Institute"/>
            <person name="Walker C."/>
            <person name="Ryu S."/>
            <person name="Na H."/>
            <person name="Zane M."/>
            <person name="LaButti K."/>
            <person name="Lipzen A."/>
            <person name="Haridas S."/>
            <person name="Barry K."/>
            <person name="Grigoriev I.V."/>
            <person name="Quarterman J."/>
            <person name="Slininger P."/>
            <person name="Dien B."/>
            <person name="Trinh C.T."/>
        </authorList>
    </citation>
    <scope>NUCLEOTIDE SEQUENCE [LARGE SCALE GENOMIC DNA]</scope>
    <source>
        <strain evidence="12 13">YB392</strain>
    </source>
</reference>
<feature type="domain" description="Autophagy-related protein 11 C-terminal" evidence="11">
    <location>
        <begin position="794"/>
        <end position="923"/>
    </location>
</feature>
<keyword evidence="6 8" id="KW-0175">Coiled coil</keyword>
<accession>A0A371BY16</accession>
<dbReference type="Pfam" id="PF04108">
    <property type="entry name" value="ATG17_like"/>
    <property type="match status" value="1"/>
</dbReference>
<dbReference type="InterPro" id="IPR040040">
    <property type="entry name" value="ATG11"/>
</dbReference>
<name>A0A371BY16_YARLL</name>
<dbReference type="PANTHER" id="PTHR13222">
    <property type="entry name" value="RB1-INDUCIBLE COILED-COIL"/>
    <property type="match status" value="1"/>
</dbReference>
<organism evidence="12 13">
    <name type="scientific">Yarrowia lipolytica</name>
    <name type="common">Candida lipolytica</name>
    <dbReference type="NCBI Taxonomy" id="4952"/>
    <lineage>
        <taxon>Eukaryota</taxon>
        <taxon>Fungi</taxon>
        <taxon>Dikarya</taxon>
        <taxon>Ascomycota</taxon>
        <taxon>Saccharomycotina</taxon>
        <taxon>Dipodascomycetes</taxon>
        <taxon>Dipodascales</taxon>
        <taxon>Dipodascales incertae sedis</taxon>
        <taxon>Yarrowia</taxon>
    </lineage>
</organism>
<evidence type="ECO:0000256" key="1">
    <source>
        <dbReference type="ARBA" id="ARBA00009729"/>
    </source>
</evidence>
<comment type="function">
    <text evidence="7">Involved in cytoplasm to vacuole transport (Cvt), pexophagy, mitophagy and nucleophagy. Recruits mitochondria for their selective degradation via autophagy (mitophagy) during starvation. Works as scaffold proteins that recruit ATG proteins to the pre-autophagosome (PAS), the site of vesicle/autophagosome formation. Required for the Cvt vesicles completion.</text>
</comment>
<feature type="region of interest" description="Disordered" evidence="9">
    <location>
        <begin position="514"/>
        <end position="533"/>
    </location>
</feature>
<keyword evidence="3 7" id="KW-0813">Transport</keyword>
<feature type="coiled-coil region" evidence="8">
    <location>
        <begin position="793"/>
        <end position="827"/>
    </location>
</feature>
<evidence type="ECO:0000313" key="12">
    <source>
        <dbReference type="EMBL" id="RDW22975.1"/>
    </source>
</evidence>
<dbReference type="GO" id="GO:1990316">
    <property type="term" value="C:Atg1/ULK1 kinase complex"/>
    <property type="evidence" value="ECO:0007669"/>
    <property type="project" value="TreeGrafter"/>
</dbReference>
<dbReference type="GO" id="GO:0034517">
    <property type="term" value="P:ribophagy"/>
    <property type="evidence" value="ECO:0007669"/>
    <property type="project" value="TreeGrafter"/>
</dbReference>
<dbReference type="GO" id="GO:0034045">
    <property type="term" value="C:phagophore assembly site membrane"/>
    <property type="evidence" value="ECO:0007669"/>
    <property type="project" value="UniProtKB-SubCell"/>
</dbReference>
<keyword evidence="4 7" id="KW-0653">Protein transport</keyword>
<dbReference type="VEuPathDB" id="FungiDB:YALI1_B06315g"/>
<comment type="subunit">
    <text evidence="7">Homodimer.</text>
</comment>
<comment type="subcellular location">
    <subcellularLocation>
        <location evidence="7">Preautophagosomal structure membrane</location>
        <topology evidence="7">Peripheral membrane protein</topology>
    </subcellularLocation>
    <subcellularLocation>
        <location evidence="7">Vacuole membrane</location>
        <topology evidence="7">Peripheral membrane protein</topology>
    </subcellularLocation>
    <text evidence="7">During pexophagy, accumulates in the vacuolar membrane region, where the peroxisomes contact the vacuole.</text>
</comment>
<feature type="compositionally biased region" description="Polar residues" evidence="9">
    <location>
        <begin position="514"/>
        <end position="525"/>
    </location>
</feature>
<dbReference type="GO" id="GO:0060090">
    <property type="term" value="F:molecular adaptor activity"/>
    <property type="evidence" value="ECO:0007669"/>
    <property type="project" value="TreeGrafter"/>
</dbReference>
<evidence type="ECO:0000256" key="4">
    <source>
        <dbReference type="ARBA" id="ARBA00022927"/>
    </source>
</evidence>
<comment type="similarity">
    <text evidence="1 7">Belongs to the ATG11 family.</text>
</comment>
<evidence type="ECO:0000256" key="9">
    <source>
        <dbReference type="SAM" id="MobiDB-lite"/>
    </source>
</evidence>
<sequence length="924" mass="104065">MSEIRVSCASSGVSVSAARDQFSSLPHLKAWIELEFSVSVSEQLLLTVAAEQVKMAHLGTQNELFVFDRSVVGGTVSNEHKYSAPKLKTLTPGTDPSQWALTVLTHCSRLVEETKRVTTEIATIKRATNVAITQMKQHSQNLDKNLLNVKEYSKELNQGITPLLSVDLAQLRDNTRAVKLVAPAVFGKKQFLNDWLDLQQLQSIVVEFKADFPSCMDKLQTLEQDLAQLSKDTQTLVNSTDVWIGGTNSDVLCNEAVGILRKLSELTSGDHVTNEAVKSVQNCQSQILDLHKALSKAKFQTVQHSQKVLQSISQLQSRSTKLKPKLTHIGSELTKYEEKRVQAMKQVDVEFVYGCVLVEMLRRTVWSQSGGENGSVKSEIGTRVAWKKQFQDTFPFVDILNEQEDLTIDTISTSSPSIVHNLVIARPVVTDYISQVSSKEVRNNLESLLGGVTGSAAATSSFPRSLFRNGSISGSLMAERAPISSATNADDKIRGYEARIRKLEDLLYKQRMSQDTSRWSVSPGTPSAGFAVVSPGQLSSEARGSSLSPEPTETREQIKAREKAEEEARKAEEERLARDKAAAEALQSKVDQLSQSLLHTENEKNDLMANLASMESDFSRERRCLVQEISELKLRVEELEEQVETAAETSIERHQRADQETEELEQRLKAMTLAQNTVDDENSRLKITLQDMSQRLYTGYKRNCVLLESLGLQAQKEYDADGSEVVSFDIHRVKGLRKKHRGKKGEKTEKDSESDSTDDFSALYWATKTTPDSFESSYRTFLARIFLDYDLYVEKVAKRFEDLEHLARKLQKEARNYRTMTQQLDDETRSKIALNRFKVGDLVLFLPTRDPSRQPQPWAAFNVGAPHFFLKQKPGRELKDRDWLVGRITGMEERVVNGGIGDREENPFDLGQGLRWWWLEAEEE</sequence>
<evidence type="ECO:0000256" key="3">
    <source>
        <dbReference type="ARBA" id="ARBA00022448"/>
    </source>
</evidence>
<evidence type="ECO:0000256" key="7">
    <source>
        <dbReference type="RuleBase" id="RU367075"/>
    </source>
</evidence>
<dbReference type="GO" id="GO:0019901">
    <property type="term" value="F:protein kinase binding"/>
    <property type="evidence" value="ECO:0007669"/>
    <property type="project" value="TreeGrafter"/>
</dbReference>
<feature type="compositionally biased region" description="Basic and acidic residues" evidence="9">
    <location>
        <begin position="552"/>
        <end position="582"/>
    </location>
</feature>
<evidence type="ECO:0000256" key="5">
    <source>
        <dbReference type="ARBA" id="ARBA00023006"/>
    </source>
</evidence>
<dbReference type="GO" id="GO:0000422">
    <property type="term" value="P:autophagy of mitochondrion"/>
    <property type="evidence" value="ECO:0007669"/>
    <property type="project" value="TreeGrafter"/>
</dbReference>
<evidence type="ECO:0000256" key="2">
    <source>
        <dbReference type="ARBA" id="ARBA00013804"/>
    </source>
</evidence>
<dbReference type="GO" id="GO:0061709">
    <property type="term" value="P:reticulophagy"/>
    <property type="evidence" value="ECO:0007669"/>
    <property type="project" value="TreeGrafter"/>
</dbReference>
<dbReference type="InterPro" id="IPR019460">
    <property type="entry name" value="Atg11_C"/>
</dbReference>
<dbReference type="PANTHER" id="PTHR13222:SF1">
    <property type="entry name" value="RB1-INDUCIBLE COILED-COIL PROTEIN 1"/>
    <property type="match status" value="1"/>
</dbReference>
<gene>
    <name evidence="12" type="ORF">B0I71DRAFT_136715</name>
</gene>
<keyword evidence="7" id="KW-0472">Membrane</keyword>
<keyword evidence="7" id="KW-0926">Vacuole</keyword>
<dbReference type="Proteomes" id="UP000256601">
    <property type="component" value="Unassembled WGS sequence"/>
</dbReference>
<protein>
    <recommendedName>
        <fullName evidence="2 7">Autophagy-related protein 11</fullName>
    </recommendedName>
</protein>
<evidence type="ECO:0000259" key="11">
    <source>
        <dbReference type="Pfam" id="PF10377"/>
    </source>
</evidence>
<evidence type="ECO:0000256" key="8">
    <source>
        <dbReference type="SAM" id="Coils"/>
    </source>
</evidence>
<feature type="region of interest" description="Disordered" evidence="9">
    <location>
        <begin position="538"/>
        <end position="583"/>
    </location>
</feature>
<keyword evidence="5 7" id="KW-0072">Autophagy</keyword>
<evidence type="ECO:0000313" key="13">
    <source>
        <dbReference type="Proteomes" id="UP000256601"/>
    </source>
</evidence>
<dbReference type="GO" id="GO:0005774">
    <property type="term" value="C:vacuolar membrane"/>
    <property type="evidence" value="ECO:0007669"/>
    <property type="project" value="UniProtKB-SubCell"/>
</dbReference>